<dbReference type="EMBL" id="RSAS01000224">
    <property type="protein sequence ID" value="RRR74969.1"/>
    <property type="molecule type" value="Genomic_DNA"/>
</dbReference>
<dbReference type="Pfam" id="PF14261">
    <property type="entry name" value="DUF4351"/>
    <property type="match status" value="1"/>
</dbReference>
<evidence type="ECO:0000259" key="1">
    <source>
        <dbReference type="Pfam" id="PF14261"/>
    </source>
</evidence>
<proteinExistence type="predicted"/>
<accession>A0A426U4W5</accession>
<comment type="caution">
    <text evidence="2">The sequence shown here is derived from an EMBL/GenBank/DDBJ whole genome shotgun (WGS) entry which is preliminary data.</text>
</comment>
<reference evidence="2 3" key="1">
    <citation type="submission" date="2018-12" db="EMBL/GenBank/DDBJ databases">
        <title>Genome Sequence of Candidatus Viridilinea halotolerans isolated from saline sulfide-rich spring.</title>
        <authorList>
            <person name="Grouzdev D.S."/>
            <person name="Burganskaya E.I."/>
            <person name="Krutkina M.S."/>
            <person name="Sukhacheva M.V."/>
            <person name="Gorlenko V.M."/>
        </authorList>
    </citation>
    <scope>NUCLEOTIDE SEQUENCE [LARGE SCALE GENOMIC DNA]</scope>
    <source>
        <strain evidence="2">Chok-6</strain>
    </source>
</reference>
<dbReference type="Proteomes" id="UP000280307">
    <property type="component" value="Unassembled WGS sequence"/>
</dbReference>
<gene>
    <name evidence="2" type="ORF">EI684_05840</name>
</gene>
<name>A0A426U4W5_9CHLR</name>
<dbReference type="AlphaFoldDB" id="A0A426U4W5"/>
<feature type="domain" description="DUF4351" evidence="1">
    <location>
        <begin position="251"/>
        <end position="307"/>
    </location>
</feature>
<protein>
    <submittedName>
        <fullName evidence="2">DUF4351 domain-containing protein</fullName>
    </submittedName>
</protein>
<dbReference type="PANTHER" id="PTHR35586:SF1">
    <property type="entry name" value="SLL1691 PROTEIN"/>
    <property type="match status" value="1"/>
</dbReference>
<dbReference type="InterPro" id="IPR025587">
    <property type="entry name" value="DUF4351"/>
</dbReference>
<dbReference type="PANTHER" id="PTHR35586">
    <property type="entry name" value="SLL1691 PROTEIN"/>
    <property type="match status" value="1"/>
</dbReference>
<evidence type="ECO:0000313" key="2">
    <source>
        <dbReference type="EMBL" id="RRR74969.1"/>
    </source>
</evidence>
<evidence type="ECO:0000313" key="3">
    <source>
        <dbReference type="Proteomes" id="UP000280307"/>
    </source>
</evidence>
<sequence>MAMEQPAADFDGAWKYALEHYMPACLHLFFPQVYAGIDWDKTFIFCDKELEQINPEINTGKLRVDKLIRVSRHDGQPVIVFVHMEIQAQYDADFAKRMYRYHTRLFDRQDAPVVSLAVLADDDLHWHPDSFAYDLWGCGMLLCFPTVKLEELDAQMLEASANPIATMTLIHRDAQATRNDPDERMRRKVARFRTCLRQGYAAEDLRHLYRLLDQLMRLPPSIDEPARATMHQIEQEERGMTTFVTSFERLARAEAERDMVLRQLRRKLGVLSEPLEAEVAALSSALLVPLSEALLDFTTQADLEVWLRGQQDDASDE</sequence>
<organism evidence="2 3">
    <name type="scientific">Candidatus Viridilinea halotolerans</name>
    <dbReference type="NCBI Taxonomy" id="2491704"/>
    <lineage>
        <taxon>Bacteria</taxon>
        <taxon>Bacillati</taxon>
        <taxon>Chloroflexota</taxon>
        <taxon>Chloroflexia</taxon>
        <taxon>Chloroflexales</taxon>
        <taxon>Chloroflexineae</taxon>
        <taxon>Oscillochloridaceae</taxon>
        <taxon>Candidatus Viridilinea</taxon>
    </lineage>
</organism>